<accession>A0A7M4G083</accession>
<proteinExistence type="predicted"/>
<name>A0A7M4G083_CROPO</name>
<reference evidence="1" key="1">
    <citation type="submission" date="2025-08" db="UniProtKB">
        <authorList>
            <consortium name="Ensembl"/>
        </authorList>
    </citation>
    <scope>IDENTIFICATION</scope>
</reference>
<protein>
    <submittedName>
        <fullName evidence="1">Uncharacterized protein</fullName>
    </submittedName>
</protein>
<dbReference type="Ensembl" id="ENSCPRT00005023433.1">
    <property type="protein sequence ID" value="ENSCPRP00005020055.1"/>
    <property type="gene ID" value="ENSCPRG00005013970.1"/>
</dbReference>
<dbReference type="AlphaFoldDB" id="A0A7M4G083"/>
<sequence length="120" mass="13685">MVLYWHRLEQSRVCFKCTAAGFHLRSYFIPDETFSFARGVQNSNRGPGNPNPVGWEKGAWPSPVWGGGHNPALIHHMRRGGAWHGSAVKPQCSRQLHLQYITNTHIIYMCALVYIHIQKC</sequence>
<dbReference type="Proteomes" id="UP000594220">
    <property type="component" value="Unplaced"/>
</dbReference>
<evidence type="ECO:0000313" key="2">
    <source>
        <dbReference type="Proteomes" id="UP000594220"/>
    </source>
</evidence>
<reference evidence="1" key="2">
    <citation type="submission" date="2025-09" db="UniProtKB">
        <authorList>
            <consortium name="Ensembl"/>
        </authorList>
    </citation>
    <scope>IDENTIFICATION</scope>
</reference>
<organism evidence="1 2">
    <name type="scientific">Crocodylus porosus</name>
    <name type="common">Saltwater crocodile</name>
    <name type="synonym">Estuarine crocodile</name>
    <dbReference type="NCBI Taxonomy" id="8502"/>
    <lineage>
        <taxon>Eukaryota</taxon>
        <taxon>Metazoa</taxon>
        <taxon>Chordata</taxon>
        <taxon>Craniata</taxon>
        <taxon>Vertebrata</taxon>
        <taxon>Euteleostomi</taxon>
        <taxon>Archelosauria</taxon>
        <taxon>Archosauria</taxon>
        <taxon>Crocodylia</taxon>
        <taxon>Longirostres</taxon>
        <taxon>Crocodylidae</taxon>
        <taxon>Crocodylus</taxon>
    </lineage>
</organism>
<keyword evidence="2" id="KW-1185">Reference proteome</keyword>
<evidence type="ECO:0000313" key="1">
    <source>
        <dbReference type="Ensembl" id="ENSCPRP00005020055.1"/>
    </source>
</evidence>